<dbReference type="Pfam" id="PF00313">
    <property type="entry name" value="CSD"/>
    <property type="match status" value="1"/>
</dbReference>
<sequence>MGRIRHGIVATTAALAVTGSVAVAVLGTPETAQAATTTTAARTVQVQTQIGVVLWYNIEKGYGFIRYRANGQQKDIFVHFTQIMGRPFPYLRAGEMVMFAVAHGPRGDVAAAVRIIASP</sequence>
<protein>
    <submittedName>
        <fullName evidence="3">Cold shock domain-containing protein</fullName>
    </submittedName>
</protein>
<dbReference type="PROSITE" id="PS51857">
    <property type="entry name" value="CSD_2"/>
    <property type="match status" value="1"/>
</dbReference>
<dbReference type="InterPro" id="IPR002059">
    <property type="entry name" value="CSP_DNA-bd"/>
</dbReference>
<dbReference type="RefSeq" id="WP_136738109.1">
    <property type="nucleotide sequence ID" value="NZ_SUMB01000001.1"/>
</dbReference>
<evidence type="ECO:0000256" key="1">
    <source>
        <dbReference type="SAM" id="SignalP"/>
    </source>
</evidence>
<dbReference type="Gene3D" id="2.40.50.140">
    <property type="entry name" value="Nucleic acid-binding proteins"/>
    <property type="match status" value="1"/>
</dbReference>
<dbReference type="InterPro" id="IPR012340">
    <property type="entry name" value="NA-bd_OB-fold"/>
</dbReference>
<feature type="chain" id="PRO_5020451192" evidence="1">
    <location>
        <begin position="35"/>
        <end position="119"/>
    </location>
</feature>
<gene>
    <name evidence="3" type="ORF">FCH28_03350</name>
</gene>
<reference evidence="3 4" key="1">
    <citation type="submission" date="2019-04" db="EMBL/GenBank/DDBJ databases">
        <title>Streptomyces piniterrae sp. nov., a heliquinomycin-producing actinomycete isolated from rhizosphere soil of Pinus yunnanensis.</title>
        <authorList>
            <person name="Zhuang X."/>
            <person name="Zhao J."/>
        </authorList>
    </citation>
    <scope>NUCLEOTIDE SEQUENCE [LARGE SCALE GENOMIC DNA]</scope>
    <source>
        <strain evidence="4">jys28</strain>
    </source>
</reference>
<dbReference type="AlphaFoldDB" id="A0A4U0NWK6"/>
<feature type="signal peptide" evidence="1">
    <location>
        <begin position="1"/>
        <end position="34"/>
    </location>
</feature>
<proteinExistence type="predicted"/>
<dbReference type="EMBL" id="SUMB01000001">
    <property type="protein sequence ID" value="TJZ59157.1"/>
    <property type="molecule type" value="Genomic_DNA"/>
</dbReference>
<evidence type="ECO:0000259" key="2">
    <source>
        <dbReference type="PROSITE" id="PS51857"/>
    </source>
</evidence>
<evidence type="ECO:0000313" key="3">
    <source>
        <dbReference type="EMBL" id="TJZ59157.1"/>
    </source>
</evidence>
<dbReference type="InterPro" id="IPR050181">
    <property type="entry name" value="Cold_shock_domain"/>
</dbReference>
<dbReference type="Proteomes" id="UP000308697">
    <property type="component" value="Unassembled WGS sequence"/>
</dbReference>
<keyword evidence="4" id="KW-1185">Reference proteome</keyword>
<dbReference type="GO" id="GO:0003676">
    <property type="term" value="F:nucleic acid binding"/>
    <property type="evidence" value="ECO:0007669"/>
    <property type="project" value="InterPro"/>
</dbReference>
<evidence type="ECO:0000313" key="4">
    <source>
        <dbReference type="Proteomes" id="UP000308697"/>
    </source>
</evidence>
<dbReference type="SUPFAM" id="SSF50249">
    <property type="entry name" value="Nucleic acid-binding proteins"/>
    <property type="match status" value="1"/>
</dbReference>
<feature type="domain" description="CSD" evidence="2">
    <location>
        <begin position="48"/>
        <end position="115"/>
    </location>
</feature>
<dbReference type="SMART" id="SM00357">
    <property type="entry name" value="CSP"/>
    <property type="match status" value="1"/>
</dbReference>
<dbReference type="InterPro" id="IPR011129">
    <property type="entry name" value="CSD"/>
</dbReference>
<dbReference type="PANTHER" id="PTHR11544">
    <property type="entry name" value="COLD SHOCK DOMAIN CONTAINING PROTEINS"/>
    <property type="match status" value="1"/>
</dbReference>
<accession>A0A4U0NWK6</accession>
<comment type="caution">
    <text evidence="3">The sequence shown here is derived from an EMBL/GenBank/DDBJ whole genome shotgun (WGS) entry which is preliminary data.</text>
</comment>
<name>A0A4U0NWK6_9ACTN</name>
<dbReference type="OrthoDB" id="1493235at2"/>
<keyword evidence="1" id="KW-0732">Signal</keyword>
<dbReference type="PRINTS" id="PR00050">
    <property type="entry name" value="COLDSHOCK"/>
</dbReference>
<organism evidence="3 4">
    <name type="scientific">Streptomyces piniterrae</name>
    <dbReference type="NCBI Taxonomy" id="2571125"/>
    <lineage>
        <taxon>Bacteria</taxon>
        <taxon>Bacillati</taxon>
        <taxon>Actinomycetota</taxon>
        <taxon>Actinomycetes</taxon>
        <taxon>Kitasatosporales</taxon>
        <taxon>Streptomycetaceae</taxon>
        <taxon>Streptomyces</taxon>
    </lineage>
</organism>